<evidence type="ECO:0000256" key="5">
    <source>
        <dbReference type="ARBA" id="ARBA00022989"/>
    </source>
</evidence>
<keyword evidence="6 7" id="KW-0472">Membrane</keyword>
<evidence type="ECO:0000256" key="3">
    <source>
        <dbReference type="ARBA" id="ARBA00022448"/>
    </source>
</evidence>
<sequence>MTEFLVRRFVKNYQNTEDLRVRTSYGVLSSCVGIFCNVLLFAVKLAIGFLMNSLAIMADAFNNLSDAASSIISFVGVKMAGKPADKEHPFGHGRIEYISALIVAFLVIEVGLTCLQSSVEKLFHPEDITFDWLSFVILLLSVGVKLWMSFFNRKLGRRIDSKVMLATAADSAGDVIVTSATLASILICYFTSVNIDAFTGVAVSLLVIWAGISIAKDTLEPLIGQRPDPELYHQIQEMVESYDGIVGTHDLIIHNYGPNRSMASIHAEVPRETDIEVSHEIIDRIERDVARKLNIFLVIHMDPVEIHDEKVLAVKAKLNGVVQALDPQLSFHDFRVVNGQEQINLIFDLVTPFSYTPEEAAKVVHQVKSLMKEVDSRYQCVITVDKDYLTE</sequence>
<keyword evidence="3" id="KW-0813">Transport</keyword>
<dbReference type="Proteomes" id="UP000886890">
    <property type="component" value="Unassembled WGS sequence"/>
</dbReference>
<feature type="transmembrane region" description="Helical" evidence="7">
    <location>
        <begin position="198"/>
        <end position="215"/>
    </location>
</feature>
<reference evidence="10" key="1">
    <citation type="journal article" date="2021" name="PeerJ">
        <title>Extensive microbial diversity within the chicken gut microbiome revealed by metagenomics and culture.</title>
        <authorList>
            <person name="Gilroy R."/>
            <person name="Ravi A."/>
            <person name="Getino M."/>
            <person name="Pursley I."/>
            <person name="Horton D.L."/>
            <person name="Alikhan N.F."/>
            <person name="Baker D."/>
            <person name="Gharbi K."/>
            <person name="Hall N."/>
            <person name="Watson M."/>
            <person name="Adriaenssens E.M."/>
            <person name="Foster-Nyarko E."/>
            <person name="Jarju S."/>
            <person name="Secka A."/>
            <person name="Antonio M."/>
            <person name="Oren A."/>
            <person name="Chaudhuri R.R."/>
            <person name="La Ragione R."/>
            <person name="Hildebrand F."/>
            <person name="Pallen M.J."/>
        </authorList>
    </citation>
    <scope>NUCLEOTIDE SEQUENCE</scope>
    <source>
        <strain evidence="10">CHK183-1962</strain>
    </source>
</reference>
<feature type="domain" description="Cation efflux protein cytoplasmic" evidence="9">
    <location>
        <begin position="227"/>
        <end position="303"/>
    </location>
</feature>
<evidence type="ECO:0000256" key="4">
    <source>
        <dbReference type="ARBA" id="ARBA00022692"/>
    </source>
</evidence>
<dbReference type="GO" id="GO:0016020">
    <property type="term" value="C:membrane"/>
    <property type="evidence" value="ECO:0007669"/>
    <property type="project" value="UniProtKB-SubCell"/>
</dbReference>
<feature type="transmembrane region" description="Helical" evidence="7">
    <location>
        <begin position="172"/>
        <end position="192"/>
    </location>
</feature>
<gene>
    <name evidence="10" type="ORF">H9734_06785</name>
</gene>
<dbReference type="AlphaFoldDB" id="A0A9D1XD88"/>
<dbReference type="InterPro" id="IPR027469">
    <property type="entry name" value="Cation_efflux_TMD_sf"/>
</dbReference>
<protein>
    <submittedName>
        <fullName evidence="10">Cation diffusion facilitator family transporter</fullName>
    </submittedName>
</protein>
<keyword evidence="4 7" id="KW-0812">Transmembrane</keyword>
<comment type="subcellular location">
    <subcellularLocation>
        <location evidence="1">Membrane</location>
        <topology evidence="1">Multi-pass membrane protein</topology>
    </subcellularLocation>
</comment>
<evidence type="ECO:0000313" key="11">
    <source>
        <dbReference type="Proteomes" id="UP000886890"/>
    </source>
</evidence>
<dbReference type="FunFam" id="1.20.1510.10:FF:000006">
    <property type="entry name" value="Divalent cation efflux transporter"/>
    <property type="match status" value="1"/>
</dbReference>
<feature type="transmembrane region" description="Helical" evidence="7">
    <location>
        <begin position="132"/>
        <end position="151"/>
    </location>
</feature>
<dbReference type="InterPro" id="IPR002524">
    <property type="entry name" value="Cation_efflux"/>
</dbReference>
<evidence type="ECO:0000259" key="8">
    <source>
        <dbReference type="Pfam" id="PF01545"/>
    </source>
</evidence>
<dbReference type="PANTHER" id="PTHR43840:SF50">
    <property type="entry name" value="MANGANESE EFFLUX SYSTEM PROTEIN MNES"/>
    <property type="match status" value="1"/>
</dbReference>
<evidence type="ECO:0000259" key="9">
    <source>
        <dbReference type="Pfam" id="PF16916"/>
    </source>
</evidence>
<dbReference type="EMBL" id="DXEK01000110">
    <property type="protein sequence ID" value="HIX77282.1"/>
    <property type="molecule type" value="Genomic_DNA"/>
</dbReference>
<evidence type="ECO:0000313" key="10">
    <source>
        <dbReference type="EMBL" id="HIX77282.1"/>
    </source>
</evidence>
<dbReference type="InterPro" id="IPR050291">
    <property type="entry name" value="CDF_Transporter"/>
</dbReference>
<comment type="similarity">
    <text evidence="2">Belongs to the cation diffusion facilitator (CDF) transporter (TC 2.A.4) family.</text>
</comment>
<evidence type="ECO:0000256" key="1">
    <source>
        <dbReference type="ARBA" id="ARBA00004141"/>
    </source>
</evidence>
<dbReference type="Pfam" id="PF16916">
    <property type="entry name" value="ZT_dimer"/>
    <property type="match status" value="1"/>
</dbReference>
<keyword evidence="5 7" id="KW-1133">Transmembrane helix</keyword>
<proteinExistence type="inferred from homology"/>
<evidence type="ECO:0000256" key="6">
    <source>
        <dbReference type="ARBA" id="ARBA00023136"/>
    </source>
</evidence>
<dbReference type="PANTHER" id="PTHR43840">
    <property type="entry name" value="MITOCHONDRIAL METAL TRANSPORTER 1-RELATED"/>
    <property type="match status" value="1"/>
</dbReference>
<dbReference type="Gene3D" id="1.20.1510.10">
    <property type="entry name" value="Cation efflux protein transmembrane domain"/>
    <property type="match status" value="1"/>
</dbReference>
<dbReference type="GO" id="GO:0008324">
    <property type="term" value="F:monoatomic cation transmembrane transporter activity"/>
    <property type="evidence" value="ECO:0007669"/>
    <property type="project" value="InterPro"/>
</dbReference>
<evidence type="ECO:0000256" key="2">
    <source>
        <dbReference type="ARBA" id="ARBA00008114"/>
    </source>
</evidence>
<name>A0A9D1XD88_9FIRM</name>
<dbReference type="Gene3D" id="3.30.70.1350">
    <property type="entry name" value="Cation efflux protein, cytoplasmic domain"/>
    <property type="match status" value="1"/>
</dbReference>
<dbReference type="InterPro" id="IPR058533">
    <property type="entry name" value="Cation_efflux_TM"/>
</dbReference>
<dbReference type="InterPro" id="IPR036837">
    <property type="entry name" value="Cation_efflux_CTD_sf"/>
</dbReference>
<accession>A0A9D1XD88</accession>
<reference evidence="10" key="2">
    <citation type="submission" date="2021-04" db="EMBL/GenBank/DDBJ databases">
        <authorList>
            <person name="Gilroy R."/>
        </authorList>
    </citation>
    <scope>NUCLEOTIDE SEQUENCE</scope>
    <source>
        <strain evidence="10">CHK183-1962</strain>
    </source>
</reference>
<feature type="transmembrane region" description="Helical" evidence="7">
    <location>
        <begin position="25"/>
        <end position="47"/>
    </location>
</feature>
<dbReference type="NCBIfam" id="TIGR01297">
    <property type="entry name" value="CDF"/>
    <property type="match status" value="1"/>
</dbReference>
<comment type="caution">
    <text evidence="10">The sequence shown here is derived from an EMBL/GenBank/DDBJ whole genome shotgun (WGS) entry which is preliminary data.</text>
</comment>
<organism evidence="10 11">
    <name type="scientific">Candidatus Fusicatenibacter merdavium</name>
    <dbReference type="NCBI Taxonomy" id="2838600"/>
    <lineage>
        <taxon>Bacteria</taxon>
        <taxon>Bacillati</taxon>
        <taxon>Bacillota</taxon>
        <taxon>Clostridia</taxon>
        <taxon>Lachnospirales</taxon>
        <taxon>Lachnospiraceae</taxon>
        <taxon>Fusicatenibacter</taxon>
    </lineage>
</organism>
<dbReference type="SUPFAM" id="SSF161111">
    <property type="entry name" value="Cation efflux protein transmembrane domain-like"/>
    <property type="match status" value="1"/>
</dbReference>
<dbReference type="Pfam" id="PF01545">
    <property type="entry name" value="Cation_efflux"/>
    <property type="match status" value="1"/>
</dbReference>
<feature type="transmembrane region" description="Helical" evidence="7">
    <location>
        <begin position="95"/>
        <end position="112"/>
    </location>
</feature>
<dbReference type="InterPro" id="IPR027470">
    <property type="entry name" value="Cation_efflux_CTD"/>
</dbReference>
<evidence type="ECO:0000256" key="7">
    <source>
        <dbReference type="SAM" id="Phobius"/>
    </source>
</evidence>
<dbReference type="SUPFAM" id="SSF160240">
    <property type="entry name" value="Cation efflux protein cytoplasmic domain-like"/>
    <property type="match status" value="2"/>
</dbReference>
<feature type="domain" description="Cation efflux protein transmembrane" evidence="8">
    <location>
        <begin position="32"/>
        <end position="222"/>
    </location>
</feature>